<dbReference type="AlphaFoldDB" id="A0A1U7I3U8"/>
<dbReference type="Pfam" id="PF13354">
    <property type="entry name" value="Beta-lactamase2"/>
    <property type="match status" value="1"/>
</dbReference>
<dbReference type="GO" id="GO:0046677">
    <property type="term" value="P:response to antibiotic"/>
    <property type="evidence" value="ECO:0007669"/>
    <property type="project" value="InterPro"/>
</dbReference>
<dbReference type="Gene3D" id="3.40.710.10">
    <property type="entry name" value="DD-peptidase/beta-lactamase superfamily"/>
    <property type="match status" value="1"/>
</dbReference>
<dbReference type="GO" id="GO:0008800">
    <property type="term" value="F:beta-lactamase activity"/>
    <property type="evidence" value="ECO:0007669"/>
    <property type="project" value="InterPro"/>
</dbReference>
<feature type="compositionally biased region" description="Low complexity" evidence="1">
    <location>
        <begin position="17"/>
        <end position="28"/>
    </location>
</feature>
<evidence type="ECO:0000256" key="1">
    <source>
        <dbReference type="SAM" id="MobiDB-lite"/>
    </source>
</evidence>
<sequence length="536" mass="58839">MAAFDQPPKRRQRRQQTKQQQAPQRQQQSAKTPSKRSGSSGAREKLENRSPREQRSRQTRQKSNSVTIRSLWENLFGQKSKPPARRAPKERIDLETVNPPSRYAPVTELRPRNNNNPNRRRERNLEVVKPVGRESSSSRNGRYDFGDNGYKPTPRNTSAPGRSKPRPQKRPLSPLVYGTRLLILGIGLGVFVGTLLSILDPATRQPSGATSTAQSSPTTGAVVSPAVPASPVPASTTAFNLTQEITPLKAQFATVSAENILFTPGVFAIDLETGNYAEINGNNSIAAASTIKMPILIAFLQDVEAGKIKWDEKLILKSEFRASGSGILRNRKVGSEFTAGDVATRMITISDNTATNMVIDRLGGIEALNRRFQEWGLSATKLQNPLPDVKGTNTSSPKELAVLMARVMRGELLSAASRDRMIEIMHQTENDNLLPKGIGEGAKIAHKTGNIGSMLADVGIVNLPSGKRYVIAVMVQRPRRDVRAQKIIQQISNTTYQYFNQSPQNPPTDAQIPNPNQPSIQPQTPVPTTATWINGD</sequence>
<dbReference type="STRING" id="454136.NIES2119_30300"/>
<dbReference type="EMBL" id="MRCE01000059">
    <property type="protein sequence ID" value="OKH30783.1"/>
    <property type="molecule type" value="Genomic_DNA"/>
</dbReference>
<dbReference type="GO" id="GO:0030655">
    <property type="term" value="P:beta-lactam antibiotic catabolic process"/>
    <property type="evidence" value="ECO:0007669"/>
    <property type="project" value="InterPro"/>
</dbReference>
<keyword evidence="2" id="KW-0472">Membrane</keyword>
<gene>
    <name evidence="4" type="ORF">NIES2119_30300</name>
</gene>
<feature type="compositionally biased region" description="Low complexity" evidence="1">
    <location>
        <begin position="511"/>
        <end position="523"/>
    </location>
</feature>
<dbReference type="Proteomes" id="UP000185860">
    <property type="component" value="Unassembled WGS sequence"/>
</dbReference>
<dbReference type="PANTHER" id="PTHR35333:SF4">
    <property type="entry name" value="SLR0121 PROTEIN"/>
    <property type="match status" value="1"/>
</dbReference>
<keyword evidence="2" id="KW-1133">Transmembrane helix</keyword>
<feature type="compositionally biased region" description="Polar residues" evidence="1">
    <location>
        <begin position="29"/>
        <end position="40"/>
    </location>
</feature>
<evidence type="ECO:0000313" key="4">
    <source>
        <dbReference type="EMBL" id="OKH30783.1"/>
    </source>
</evidence>
<evidence type="ECO:0000256" key="2">
    <source>
        <dbReference type="SAM" id="Phobius"/>
    </source>
</evidence>
<feature type="compositionally biased region" description="Polar residues" evidence="1">
    <location>
        <begin position="204"/>
        <end position="216"/>
    </location>
</feature>
<proteinExistence type="predicted"/>
<evidence type="ECO:0000313" key="5">
    <source>
        <dbReference type="Proteomes" id="UP000185860"/>
    </source>
</evidence>
<protein>
    <recommendedName>
        <fullName evidence="3">Beta-lactamase class A catalytic domain-containing protein</fullName>
    </recommendedName>
</protein>
<dbReference type="InterPro" id="IPR045155">
    <property type="entry name" value="Beta-lactam_cat"/>
</dbReference>
<dbReference type="InterPro" id="IPR000871">
    <property type="entry name" value="Beta-lactam_class-A"/>
</dbReference>
<feature type="domain" description="Beta-lactamase class A catalytic" evidence="3">
    <location>
        <begin position="265"/>
        <end position="475"/>
    </location>
</feature>
<feature type="compositionally biased region" description="Basic and acidic residues" evidence="1">
    <location>
        <begin position="42"/>
        <end position="56"/>
    </location>
</feature>
<keyword evidence="2" id="KW-0812">Transmembrane</keyword>
<feature type="region of interest" description="Disordered" evidence="1">
    <location>
        <begin position="1"/>
        <end position="172"/>
    </location>
</feature>
<dbReference type="InterPro" id="IPR012338">
    <property type="entry name" value="Beta-lactam/transpept-like"/>
</dbReference>
<feature type="compositionally biased region" description="Polar residues" evidence="1">
    <location>
        <begin position="526"/>
        <end position="536"/>
    </location>
</feature>
<accession>A0A1U7I3U8</accession>
<dbReference type="PANTHER" id="PTHR35333">
    <property type="entry name" value="BETA-LACTAMASE"/>
    <property type="match status" value="1"/>
</dbReference>
<evidence type="ECO:0000259" key="3">
    <source>
        <dbReference type="Pfam" id="PF13354"/>
    </source>
</evidence>
<comment type="caution">
    <text evidence="4">The sequence shown here is derived from an EMBL/GenBank/DDBJ whole genome shotgun (WGS) entry which is preliminary data.</text>
</comment>
<feature type="region of interest" description="Disordered" evidence="1">
    <location>
        <begin position="204"/>
        <end position="227"/>
    </location>
</feature>
<dbReference type="RefSeq" id="WP_073597214.1">
    <property type="nucleotide sequence ID" value="NZ_MRCE01000059.1"/>
</dbReference>
<feature type="region of interest" description="Disordered" evidence="1">
    <location>
        <begin position="500"/>
        <end position="536"/>
    </location>
</feature>
<reference evidence="4 5" key="1">
    <citation type="submission" date="2016-11" db="EMBL/GenBank/DDBJ databases">
        <title>Draft Genome Sequences of Nine Cyanobacterial Strains from Diverse Habitats.</title>
        <authorList>
            <person name="Zhu T."/>
            <person name="Hou S."/>
            <person name="Lu X."/>
            <person name="Hess W.R."/>
        </authorList>
    </citation>
    <scope>NUCLEOTIDE SEQUENCE [LARGE SCALE GENOMIC DNA]</scope>
    <source>
        <strain evidence="4 5">IAM M-71</strain>
    </source>
</reference>
<name>A0A1U7I3U8_9CYAN</name>
<feature type="compositionally biased region" description="Low complexity" evidence="1">
    <location>
        <begin position="217"/>
        <end position="227"/>
    </location>
</feature>
<organism evidence="4 5">
    <name type="scientific">[Phormidium ambiguum] IAM M-71</name>
    <dbReference type="NCBI Taxonomy" id="454136"/>
    <lineage>
        <taxon>Bacteria</taxon>
        <taxon>Bacillati</taxon>
        <taxon>Cyanobacteriota</taxon>
        <taxon>Cyanophyceae</taxon>
        <taxon>Oscillatoriophycideae</taxon>
        <taxon>Aerosakkonematales</taxon>
        <taxon>Aerosakkonemataceae</taxon>
        <taxon>Floridanema</taxon>
    </lineage>
</organism>
<feature type="transmembrane region" description="Helical" evidence="2">
    <location>
        <begin position="175"/>
        <end position="199"/>
    </location>
</feature>
<dbReference type="SUPFAM" id="SSF56601">
    <property type="entry name" value="beta-lactamase/transpeptidase-like"/>
    <property type="match status" value="1"/>
</dbReference>